<evidence type="ECO:0000259" key="1">
    <source>
        <dbReference type="Pfam" id="PF04466"/>
    </source>
</evidence>
<sequence length="432" mass="49801">MYLPNYTARQEEALTALSPSCNIETVLYGGAAGGGKTFLGCSWQINRRLKYPNTRGVIARAELKRLRQSTMATFWTIANNMKLVNGIHYTYNMSDHIIKFYNGSEIMLLDLAYKPSDAEYTRLGSIEITDYFVDEAAEVSKKAVDILDSRVRYNLIHNVPKGLLSCNPTKGWLYSDYFDADRKNTIREDRFFIKALPSDNEYLPEAYLEKLSRLPERDRKRLKEGDWDYDESNDRLFYYDDLLRCFRNEIIGNTMHITADIAGLGDDKTIIGLWNGWSLVDIFMLEKKYPNEVADFIRNLAKERNVRLANIVVDADGLGIGVVGILKCRAFNNGGRAVDNETYMNLKAECYFKLGEKINANGITICTSKFKEEIIQQMEVVRESNVDKEKKKQVTSKDEIKKQHGYSPDFADMIMMRMYFDLYPNYGKYAIR</sequence>
<feature type="domain" description="Phage terminase large subunit N-terminal" evidence="1">
    <location>
        <begin position="26"/>
        <end position="222"/>
    </location>
</feature>
<proteinExistence type="predicted"/>
<reference evidence="2" key="1">
    <citation type="submission" date="2020-04" db="EMBL/GenBank/DDBJ databases">
        <authorList>
            <person name="Chiriac C."/>
            <person name="Salcher M."/>
            <person name="Ghai R."/>
            <person name="Kavagutti S V."/>
        </authorList>
    </citation>
    <scope>NUCLEOTIDE SEQUENCE</scope>
</reference>
<accession>A0A6J5NZJ2</accession>
<dbReference type="EMBL" id="LR796730">
    <property type="protein sequence ID" value="CAB4162335.1"/>
    <property type="molecule type" value="Genomic_DNA"/>
</dbReference>
<evidence type="ECO:0000313" key="2">
    <source>
        <dbReference type="EMBL" id="CAB4162335.1"/>
    </source>
</evidence>
<protein>
    <submittedName>
        <fullName evidence="2">Phage terminase large subunit</fullName>
    </submittedName>
</protein>
<gene>
    <name evidence="2" type="ORF">UFOVP780_30</name>
</gene>
<organism evidence="2">
    <name type="scientific">uncultured Caudovirales phage</name>
    <dbReference type="NCBI Taxonomy" id="2100421"/>
    <lineage>
        <taxon>Viruses</taxon>
        <taxon>Duplodnaviria</taxon>
        <taxon>Heunggongvirae</taxon>
        <taxon>Uroviricota</taxon>
        <taxon>Caudoviricetes</taxon>
        <taxon>Peduoviridae</taxon>
        <taxon>Maltschvirus</taxon>
        <taxon>Maltschvirus maltsch</taxon>
    </lineage>
</organism>
<dbReference type="Pfam" id="PF04466">
    <property type="entry name" value="Terminase_3"/>
    <property type="match status" value="1"/>
</dbReference>
<dbReference type="Gene3D" id="3.30.420.240">
    <property type="match status" value="1"/>
</dbReference>
<dbReference type="InterPro" id="IPR027417">
    <property type="entry name" value="P-loop_NTPase"/>
</dbReference>
<name>A0A6J5NZJ2_9CAUD</name>
<dbReference type="Gene3D" id="3.40.50.300">
    <property type="entry name" value="P-loop containing nucleotide triphosphate hydrolases"/>
    <property type="match status" value="1"/>
</dbReference>
<dbReference type="InterPro" id="IPR035412">
    <property type="entry name" value="Terminase_L_N"/>
</dbReference>